<sequence>MSQRRALKRTILLWMSSTLQPLTFMSQRSASVFECKAGSLAHYYISRYSMTALAATSGSFGLSDDLATATRTPTYTPDIAALPASSKLSLRSSTADALPVLAARLPWPFQSIGVAEIVARVSCGG</sequence>
<dbReference type="EMBL" id="ML993848">
    <property type="protein sequence ID" value="KAF2205886.1"/>
    <property type="molecule type" value="Genomic_DNA"/>
</dbReference>
<protein>
    <recommendedName>
        <fullName evidence="4">Secreted protein</fullName>
    </recommendedName>
</protein>
<feature type="signal peptide" evidence="1">
    <location>
        <begin position="1"/>
        <end position="21"/>
    </location>
</feature>
<accession>A0A9P4JWZ4</accession>
<gene>
    <name evidence="2" type="ORF">GQ43DRAFT_427690</name>
</gene>
<evidence type="ECO:0008006" key="4">
    <source>
        <dbReference type="Google" id="ProtNLM"/>
    </source>
</evidence>
<keyword evidence="3" id="KW-1185">Reference proteome</keyword>
<feature type="chain" id="PRO_5040280985" description="Secreted protein" evidence="1">
    <location>
        <begin position="22"/>
        <end position="125"/>
    </location>
</feature>
<reference evidence="2" key="1">
    <citation type="journal article" date="2020" name="Stud. Mycol.">
        <title>101 Dothideomycetes genomes: a test case for predicting lifestyles and emergence of pathogens.</title>
        <authorList>
            <person name="Haridas S."/>
            <person name="Albert R."/>
            <person name="Binder M."/>
            <person name="Bloem J."/>
            <person name="Labutti K."/>
            <person name="Salamov A."/>
            <person name="Andreopoulos B."/>
            <person name="Baker S."/>
            <person name="Barry K."/>
            <person name="Bills G."/>
            <person name="Bluhm B."/>
            <person name="Cannon C."/>
            <person name="Castanera R."/>
            <person name="Culley D."/>
            <person name="Daum C."/>
            <person name="Ezra D."/>
            <person name="Gonzalez J."/>
            <person name="Henrissat B."/>
            <person name="Kuo A."/>
            <person name="Liang C."/>
            <person name="Lipzen A."/>
            <person name="Lutzoni F."/>
            <person name="Magnuson J."/>
            <person name="Mondo S."/>
            <person name="Nolan M."/>
            <person name="Ohm R."/>
            <person name="Pangilinan J."/>
            <person name="Park H.-J."/>
            <person name="Ramirez L."/>
            <person name="Alfaro M."/>
            <person name="Sun H."/>
            <person name="Tritt A."/>
            <person name="Yoshinaga Y."/>
            <person name="Zwiers L.-H."/>
            <person name="Turgeon B."/>
            <person name="Goodwin S."/>
            <person name="Spatafora J."/>
            <person name="Crous P."/>
            <person name="Grigoriev I."/>
        </authorList>
    </citation>
    <scope>NUCLEOTIDE SEQUENCE</scope>
    <source>
        <strain evidence="2">ATCC 74209</strain>
    </source>
</reference>
<comment type="caution">
    <text evidence="2">The sequence shown here is derived from an EMBL/GenBank/DDBJ whole genome shotgun (WGS) entry which is preliminary data.</text>
</comment>
<name>A0A9P4JWZ4_9PLEO</name>
<keyword evidence="1" id="KW-0732">Signal</keyword>
<evidence type="ECO:0000256" key="1">
    <source>
        <dbReference type="SAM" id="SignalP"/>
    </source>
</evidence>
<dbReference type="AlphaFoldDB" id="A0A9P4JWZ4"/>
<evidence type="ECO:0000313" key="3">
    <source>
        <dbReference type="Proteomes" id="UP000799536"/>
    </source>
</evidence>
<proteinExistence type="predicted"/>
<dbReference type="Proteomes" id="UP000799536">
    <property type="component" value="Unassembled WGS sequence"/>
</dbReference>
<evidence type="ECO:0000313" key="2">
    <source>
        <dbReference type="EMBL" id="KAF2205886.1"/>
    </source>
</evidence>
<organism evidence="2 3">
    <name type="scientific">Delitschia confertaspora ATCC 74209</name>
    <dbReference type="NCBI Taxonomy" id="1513339"/>
    <lineage>
        <taxon>Eukaryota</taxon>
        <taxon>Fungi</taxon>
        <taxon>Dikarya</taxon>
        <taxon>Ascomycota</taxon>
        <taxon>Pezizomycotina</taxon>
        <taxon>Dothideomycetes</taxon>
        <taxon>Pleosporomycetidae</taxon>
        <taxon>Pleosporales</taxon>
        <taxon>Delitschiaceae</taxon>
        <taxon>Delitschia</taxon>
    </lineage>
</organism>